<organism evidence="1">
    <name type="scientific">bioreactor metagenome</name>
    <dbReference type="NCBI Taxonomy" id="1076179"/>
    <lineage>
        <taxon>unclassified sequences</taxon>
        <taxon>metagenomes</taxon>
        <taxon>ecological metagenomes</taxon>
    </lineage>
</organism>
<reference evidence="1" key="1">
    <citation type="submission" date="2019-08" db="EMBL/GenBank/DDBJ databases">
        <authorList>
            <person name="Kucharzyk K."/>
            <person name="Murdoch R.W."/>
            <person name="Higgins S."/>
            <person name="Loffler F."/>
        </authorList>
    </citation>
    <scope>NUCLEOTIDE SEQUENCE</scope>
</reference>
<gene>
    <name evidence="1" type="ORF">SDC9_06495</name>
</gene>
<dbReference type="EMBL" id="VSSQ01000013">
    <property type="protein sequence ID" value="MPL60930.1"/>
    <property type="molecule type" value="Genomic_DNA"/>
</dbReference>
<sequence length="100" mass="10985">MHHRDRLPPGEDFVEPRAVGKLALFERTELHRVAPAGDEAVIGDGHIARRPQRLAGVRADVAGAAGDQNVLCHRRLLGRLLHRHDVGQEARELVAQVGAR</sequence>
<name>A0A644T1Z8_9ZZZZ</name>
<protein>
    <submittedName>
        <fullName evidence="1">Uncharacterized protein</fullName>
    </submittedName>
</protein>
<accession>A0A644T1Z8</accession>
<proteinExistence type="predicted"/>
<dbReference type="AlphaFoldDB" id="A0A644T1Z8"/>
<comment type="caution">
    <text evidence="1">The sequence shown here is derived from an EMBL/GenBank/DDBJ whole genome shotgun (WGS) entry which is preliminary data.</text>
</comment>
<evidence type="ECO:0000313" key="1">
    <source>
        <dbReference type="EMBL" id="MPL60930.1"/>
    </source>
</evidence>